<evidence type="ECO:0000256" key="2">
    <source>
        <dbReference type="ARBA" id="ARBA00022729"/>
    </source>
</evidence>
<feature type="signal peptide" evidence="6">
    <location>
        <begin position="1"/>
        <end position="22"/>
    </location>
</feature>
<dbReference type="InterPro" id="IPR035914">
    <property type="entry name" value="Sperma_CUB_dom_sf"/>
</dbReference>
<dbReference type="PANTHER" id="PTHR46908">
    <property type="entry name" value="CUBILIN-LIKE PROTEIN"/>
    <property type="match status" value="1"/>
</dbReference>
<keyword evidence="3" id="KW-0677">Repeat</keyword>
<keyword evidence="4" id="KW-1015">Disulfide bond</keyword>
<dbReference type="PANTHER" id="PTHR46908:SF8">
    <property type="entry name" value="C-TYPE LECTIN DOMAIN-CONTAINING PROTEIN"/>
    <property type="match status" value="1"/>
</dbReference>
<evidence type="ECO:0000256" key="5">
    <source>
        <dbReference type="PROSITE-ProRule" id="PRU00076"/>
    </source>
</evidence>
<dbReference type="InterPro" id="IPR049883">
    <property type="entry name" value="NOTCH1_EGF-like"/>
</dbReference>
<dbReference type="RefSeq" id="XP_055867399.1">
    <property type="nucleotide sequence ID" value="XM_056011424.1"/>
</dbReference>
<dbReference type="Pfam" id="PF14670">
    <property type="entry name" value="FXa_inhibition"/>
    <property type="match status" value="1"/>
</dbReference>
<dbReference type="PROSITE" id="PS01187">
    <property type="entry name" value="EGF_CA"/>
    <property type="match status" value="1"/>
</dbReference>
<evidence type="ECO:0000256" key="3">
    <source>
        <dbReference type="ARBA" id="ARBA00022737"/>
    </source>
</evidence>
<dbReference type="SMART" id="SM00042">
    <property type="entry name" value="CUB"/>
    <property type="match status" value="3"/>
</dbReference>
<dbReference type="SMART" id="SM00181">
    <property type="entry name" value="EGF"/>
    <property type="match status" value="2"/>
</dbReference>
<evidence type="ECO:0000313" key="10">
    <source>
        <dbReference type="RefSeq" id="XP_055867399.1"/>
    </source>
</evidence>
<evidence type="ECO:0000259" key="7">
    <source>
        <dbReference type="PROSITE" id="PS01180"/>
    </source>
</evidence>
<keyword evidence="2 6" id="KW-0732">Signal</keyword>
<dbReference type="Gene3D" id="2.10.25.10">
    <property type="entry name" value="Laminin"/>
    <property type="match status" value="2"/>
</dbReference>
<gene>
    <name evidence="10" type="primary">LOC106050241</name>
</gene>
<dbReference type="PROSITE" id="PS50026">
    <property type="entry name" value="EGF_3"/>
    <property type="match status" value="1"/>
</dbReference>
<dbReference type="PROSITE" id="PS01180">
    <property type="entry name" value="CUB"/>
    <property type="match status" value="3"/>
</dbReference>
<protein>
    <submittedName>
        <fullName evidence="10">Tolloid-like protein 1</fullName>
    </submittedName>
</protein>
<dbReference type="Gene3D" id="2.60.120.290">
    <property type="entry name" value="Spermadhesin, CUB domain"/>
    <property type="match status" value="3"/>
</dbReference>
<proteinExistence type="predicted"/>
<dbReference type="SUPFAM" id="SSF49854">
    <property type="entry name" value="Spermadhesin, CUB domain"/>
    <property type="match status" value="3"/>
</dbReference>
<dbReference type="CDD" id="cd00041">
    <property type="entry name" value="CUB"/>
    <property type="match status" value="3"/>
</dbReference>
<keyword evidence="9" id="KW-1185">Reference proteome</keyword>
<sequence>MAVSLVKIVLLSAFILIASTHSSVNNMIKHDQGADIYNDNVVTTHTISLGNEHSNHSLIKQEKQSDLYEMRAKDLEKSPIKECQQQPCNLTNITENMFLSLKTFNKTKFDLLRIQRNSKRNIFLAEGRHMGTKRDLDRKKRNSFRYCNETFHKYSGMLVFNFESQNDGVCQWQIIAGDHERIQLNITIFSINVSSTCENNYLYIRQGFYHIPPSTGHRYCGKQSSVPNVITTYGNRMWIEVKSDGGLSEFSANYKILCGEKIKMDEGFINSPGYPNNPPDCSCLWKITVKENFFVSLQFIVWNMRIRVMHDKGGCTSDYVLIYEEYGNTRNETGKYCYFTKPKDIIIPRNEVFIQFISSKLPPKFSIHFQAERNECETKEHNCHHACMNTIGSYKCTCRTGYELHPNGKTCTRKCGGNITANSGNIFSPNYSQNYSLPKECIWFITVPKEYNISLNFRKFNMQCPSAVSVDLYGDNDPNKIKHFCSFNKPNSMISKSNVIKIIYKSVMHDVNQDFEAHFSKNCNKCDENNGGCSHYYQETIGSYICLCDEGYTLDDDQRTCVPLQE</sequence>
<feature type="chain" id="PRO_5040921657" evidence="6">
    <location>
        <begin position="23"/>
        <end position="566"/>
    </location>
</feature>
<dbReference type="Pfam" id="PF00431">
    <property type="entry name" value="CUB"/>
    <property type="match status" value="3"/>
</dbReference>
<reference evidence="10" key="1">
    <citation type="submission" date="2025-08" db="UniProtKB">
        <authorList>
            <consortium name="RefSeq"/>
        </authorList>
    </citation>
    <scope>IDENTIFICATION</scope>
</reference>
<dbReference type="InterPro" id="IPR052129">
    <property type="entry name" value="Spermadhesin-Link_domain"/>
</dbReference>
<dbReference type="PROSITE" id="PS01186">
    <property type="entry name" value="EGF_2"/>
    <property type="match status" value="1"/>
</dbReference>
<dbReference type="InterPro" id="IPR000152">
    <property type="entry name" value="EGF-type_Asp/Asn_hydroxyl_site"/>
</dbReference>
<organism evidence="9 10">
    <name type="scientific">Biomphalaria glabrata</name>
    <name type="common">Bloodfluke planorb</name>
    <name type="synonym">Freshwater snail</name>
    <dbReference type="NCBI Taxonomy" id="6526"/>
    <lineage>
        <taxon>Eukaryota</taxon>
        <taxon>Metazoa</taxon>
        <taxon>Spiralia</taxon>
        <taxon>Lophotrochozoa</taxon>
        <taxon>Mollusca</taxon>
        <taxon>Gastropoda</taxon>
        <taxon>Heterobranchia</taxon>
        <taxon>Euthyneura</taxon>
        <taxon>Panpulmonata</taxon>
        <taxon>Hygrophila</taxon>
        <taxon>Lymnaeoidea</taxon>
        <taxon>Planorbidae</taxon>
        <taxon>Biomphalaria</taxon>
    </lineage>
</organism>
<dbReference type="SMART" id="SM00179">
    <property type="entry name" value="EGF_CA"/>
    <property type="match status" value="2"/>
</dbReference>
<evidence type="ECO:0000256" key="4">
    <source>
        <dbReference type="ARBA" id="ARBA00023157"/>
    </source>
</evidence>
<evidence type="ECO:0000256" key="1">
    <source>
        <dbReference type="ARBA" id="ARBA00022536"/>
    </source>
</evidence>
<keyword evidence="1 5" id="KW-0245">EGF-like domain</keyword>
<evidence type="ECO:0000313" key="9">
    <source>
        <dbReference type="Proteomes" id="UP001165740"/>
    </source>
</evidence>
<evidence type="ECO:0000259" key="8">
    <source>
        <dbReference type="PROSITE" id="PS50026"/>
    </source>
</evidence>
<dbReference type="PROSITE" id="PS00010">
    <property type="entry name" value="ASX_HYDROXYL"/>
    <property type="match status" value="1"/>
</dbReference>
<name>A0A9W2YXF4_BIOGL</name>
<dbReference type="AlphaFoldDB" id="A0A9W2YXF4"/>
<dbReference type="SUPFAM" id="SSF57196">
    <property type="entry name" value="EGF/Laminin"/>
    <property type="match status" value="2"/>
</dbReference>
<feature type="domain" description="CUB" evidence="7">
    <location>
        <begin position="415"/>
        <end position="522"/>
    </location>
</feature>
<dbReference type="Pfam" id="PF07645">
    <property type="entry name" value="EGF_CA"/>
    <property type="match status" value="1"/>
</dbReference>
<dbReference type="InterPro" id="IPR001881">
    <property type="entry name" value="EGF-like_Ca-bd_dom"/>
</dbReference>
<dbReference type="InterPro" id="IPR000742">
    <property type="entry name" value="EGF"/>
</dbReference>
<dbReference type="OrthoDB" id="431034at2759"/>
<feature type="domain" description="CUB" evidence="7">
    <location>
        <begin position="258"/>
        <end position="372"/>
    </location>
</feature>
<dbReference type="GO" id="GO:0005509">
    <property type="term" value="F:calcium ion binding"/>
    <property type="evidence" value="ECO:0007669"/>
    <property type="project" value="InterPro"/>
</dbReference>
<feature type="domain" description="CUB" evidence="7">
    <location>
        <begin position="147"/>
        <end position="257"/>
    </location>
</feature>
<dbReference type="GeneID" id="106050241"/>
<dbReference type="FunFam" id="2.10.25.10:FF:000010">
    <property type="entry name" value="Pro-epidermal growth factor"/>
    <property type="match status" value="1"/>
</dbReference>
<feature type="domain" description="EGF-like" evidence="8">
    <location>
        <begin position="372"/>
        <end position="412"/>
    </location>
</feature>
<accession>A0A9W2YXF4</accession>
<dbReference type="InterPro" id="IPR000859">
    <property type="entry name" value="CUB_dom"/>
</dbReference>
<dbReference type="Proteomes" id="UP001165740">
    <property type="component" value="Chromosome 14"/>
</dbReference>
<comment type="caution">
    <text evidence="5">Lacks conserved residue(s) required for the propagation of feature annotation.</text>
</comment>
<dbReference type="InterPro" id="IPR018097">
    <property type="entry name" value="EGF_Ca-bd_CS"/>
</dbReference>
<evidence type="ECO:0000256" key="6">
    <source>
        <dbReference type="SAM" id="SignalP"/>
    </source>
</evidence>